<feature type="site" description="Important for catalytic activity" evidence="10">
    <location>
        <position position="170"/>
    </location>
</feature>
<dbReference type="GO" id="GO:0006284">
    <property type="term" value="P:base-excision repair"/>
    <property type="evidence" value="ECO:0007669"/>
    <property type="project" value="TreeGrafter"/>
</dbReference>
<evidence type="ECO:0000256" key="1">
    <source>
        <dbReference type="ARBA" id="ARBA00000493"/>
    </source>
</evidence>
<evidence type="ECO:0000256" key="8">
    <source>
        <dbReference type="ARBA" id="ARBA00023204"/>
    </source>
</evidence>
<evidence type="ECO:0000256" key="7">
    <source>
        <dbReference type="ARBA" id="ARBA00022842"/>
    </source>
</evidence>
<name>A0A3Q2U9Z3_FUNHE</name>
<dbReference type="GO" id="GO:0003906">
    <property type="term" value="F:DNA-(apurinic or apyrimidinic site) endonuclease activity"/>
    <property type="evidence" value="ECO:0007669"/>
    <property type="project" value="TreeGrafter"/>
</dbReference>
<keyword evidence="5" id="KW-0227">DNA damage</keyword>
<keyword evidence="9" id="KW-0464">Manganese</keyword>
<dbReference type="InterPro" id="IPR005135">
    <property type="entry name" value="Endo/exonuclease/phosphatase"/>
</dbReference>
<comment type="similarity">
    <text evidence="2">Belongs to the DNA repair enzymes AP/ExoA family.</text>
</comment>
<reference evidence="12" key="2">
    <citation type="submission" date="2025-09" db="UniProtKB">
        <authorList>
            <consortium name="Ensembl"/>
        </authorList>
    </citation>
    <scope>IDENTIFICATION</scope>
</reference>
<feature type="binding site" evidence="9">
    <location>
        <position position="195"/>
    </location>
    <ligand>
        <name>Mg(2+)</name>
        <dbReference type="ChEBI" id="CHEBI:18420"/>
        <label>1</label>
    </ligand>
</feature>
<evidence type="ECO:0000256" key="9">
    <source>
        <dbReference type="PIRSR" id="PIRSR604808-2"/>
    </source>
</evidence>
<proteinExistence type="inferred from homology"/>
<dbReference type="STRING" id="8078.ENSFHEP00000026960"/>
<dbReference type="Pfam" id="PF03372">
    <property type="entry name" value="Exo_endo_phos"/>
    <property type="match status" value="1"/>
</dbReference>
<dbReference type="GO" id="GO:0008081">
    <property type="term" value="F:phosphoric diester hydrolase activity"/>
    <property type="evidence" value="ECO:0007669"/>
    <property type="project" value="TreeGrafter"/>
</dbReference>
<dbReference type="GO" id="GO:0008311">
    <property type="term" value="F:double-stranded DNA 3'-5' DNA exonuclease activity"/>
    <property type="evidence" value="ECO:0007669"/>
    <property type="project" value="UniProtKB-EC"/>
</dbReference>
<sequence length="271" mass="30878">MAKNKLCIASWNINGLNAPIIRSMCLDWLKRHSIDVAFIQESHFKHSDMHRHYYTSAAATFNSKSCGPLVVLRRSLSLTIVGSYKIAFLCIYASNNFSPEFFGTISKTLYDLQDFSVIIGADMNAVLDPLLDRSSLIDNFSLTDLYRAINPSLRQYSLYSFRHKTYSRIDHLLASATSYTEIHSAAIHPNSLSDHCVVTAQLTLSKTPTKARRWRFNITLLKNNDYCDHFRNHFKTFISENANSVEEPRVLWGAIKGFVRNITISFASHVN</sequence>
<feature type="domain" description="Endonuclease/exonuclease/phosphatase" evidence="11">
    <location>
        <begin position="9"/>
        <end position="195"/>
    </location>
</feature>
<dbReference type="SUPFAM" id="SSF56219">
    <property type="entry name" value="DNase I-like"/>
    <property type="match status" value="1"/>
</dbReference>
<evidence type="ECO:0000256" key="3">
    <source>
        <dbReference type="ARBA" id="ARBA00012115"/>
    </source>
</evidence>
<feature type="binding site" evidence="9">
    <location>
        <position position="194"/>
    </location>
    <ligand>
        <name>Mg(2+)</name>
        <dbReference type="ChEBI" id="CHEBI:18420"/>
        <label>1</label>
    </ligand>
</feature>
<reference evidence="12" key="1">
    <citation type="submission" date="2025-08" db="UniProtKB">
        <authorList>
            <consortium name="Ensembl"/>
        </authorList>
    </citation>
    <scope>IDENTIFICATION</scope>
</reference>
<dbReference type="Gene3D" id="3.60.10.10">
    <property type="entry name" value="Endonuclease/exonuclease/phosphatase"/>
    <property type="match status" value="1"/>
</dbReference>
<accession>A0A3Q2U9Z3</accession>
<keyword evidence="8" id="KW-0234">DNA repair</keyword>
<organism evidence="12 13">
    <name type="scientific">Fundulus heteroclitus</name>
    <name type="common">Killifish</name>
    <name type="synonym">Mummichog</name>
    <dbReference type="NCBI Taxonomy" id="8078"/>
    <lineage>
        <taxon>Eukaryota</taxon>
        <taxon>Metazoa</taxon>
        <taxon>Chordata</taxon>
        <taxon>Craniata</taxon>
        <taxon>Vertebrata</taxon>
        <taxon>Euteleostomi</taxon>
        <taxon>Actinopterygii</taxon>
        <taxon>Neopterygii</taxon>
        <taxon>Teleostei</taxon>
        <taxon>Neoteleostei</taxon>
        <taxon>Acanthomorphata</taxon>
        <taxon>Ovalentaria</taxon>
        <taxon>Atherinomorphae</taxon>
        <taxon>Cyprinodontiformes</taxon>
        <taxon>Fundulidae</taxon>
        <taxon>Fundulus</taxon>
    </lineage>
</organism>
<evidence type="ECO:0000256" key="2">
    <source>
        <dbReference type="ARBA" id="ARBA00007092"/>
    </source>
</evidence>
<evidence type="ECO:0000259" key="11">
    <source>
        <dbReference type="Pfam" id="PF03372"/>
    </source>
</evidence>
<dbReference type="EC" id="3.1.11.2" evidence="3"/>
<keyword evidence="7 9" id="KW-0460">Magnesium</keyword>
<evidence type="ECO:0000313" key="13">
    <source>
        <dbReference type="Proteomes" id="UP000265000"/>
    </source>
</evidence>
<dbReference type="Proteomes" id="UP000265000">
    <property type="component" value="Unplaced"/>
</dbReference>
<keyword evidence="6" id="KW-0378">Hydrolase</keyword>
<evidence type="ECO:0000256" key="5">
    <source>
        <dbReference type="ARBA" id="ARBA00022763"/>
    </source>
</evidence>
<comment type="catalytic activity">
    <reaction evidence="1">
        <text>Exonucleolytic cleavage in the 3'- to 5'-direction to yield nucleoside 5'-phosphates.</text>
        <dbReference type="EC" id="3.1.11.2"/>
    </reaction>
</comment>
<dbReference type="AlphaFoldDB" id="A0A3Q2U9Z3"/>
<comment type="cofactor">
    <cofactor evidence="9">
        <name>Mg(2+)</name>
        <dbReference type="ChEBI" id="CHEBI:18420"/>
    </cofactor>
    <cofactor evidence="9">
        <name>Mn(2+)</name>
        <dbReference type="ChEBI" id="CHEBI:29035"/>
    </cofactor>
    <text evidence="9">Probably binds two magnesium or manganese ions per subunit.</text>
</comment>
<dbReference type="InterPro" id="IPR036691">
    <property type="entry name" value="Endo/exonu/phosph_ase_sf"/>
</dbReference>
<protein>
    <recommendedName>
        <fullName evidence="3">exodeoxyribonuclease III</fullName>
        <ecNumber evidence="3">3.1.11.2</ecNumber>
    </recommendedName>
</protein>
<dbReference type="GO" id="GO:0046872">
    <property type="term" value="F:metal ion binding"/>
    <property type="evidence" value="ECO:0007669"/>
    <property type="project" value="UniProtKB-KW"/>
</dbReference>
<evidence type="ECO:0000313" key="12">
    <source>
        <dbReference type="Ensembl" id="ENSFHEP00000026960.1"/>
    </source>
</evidence>
<evidence type="ECO:0000256" key="10">
    <source>
        <dbReference type="PIRSR" id="PIRSR604808-3"/>
    </source>
</evidence>
<evidence type="ECO:0000256" key="6">
    <source>
        <dbReference type="ARBA" id="ARBA00022801"/>
    </source>
</evidence>
<dbReference type="GO" id="GO:0005634">
    <property type="term" value="C:nucleus"/>
    <property type="evidence" value="ECO:0007669"/>
    <property type="project" value="TreeGrafter"/>
</dbReference>
<dbReference type="PANTHER" id="PTHR22748">
    <property type="entry name" value="AP ENDONUCLEASE"/>
    <property type="match status" value="1"/>
</dbReference>
<dbReference type="GeneTree" id="ENSGT00980000198652"/>
<feature type="site" description="Interaction with DNA substrate" evidence="10">
    <location>
        <position position="195"/>
    </location>
</feature>
<keyword evidence="4 9" id="KW-0479">Metal-binding</keyword>
<dbReference type="PANTHER" id="PTHR22748:SF26">
    <property type="entry name" value="ENDONUCLEASE_EXONUCLEASE_PHOSPHATASE DOMAIN-CONTAINING PROTEIN"/>
    <property type="match status" value="1"/>
</dbReference>
<evidence type="ECO:0000256" key="4">
    <source>
        <dbReference type="ARBA" id="ARBA00022723"/>
    </source>
</evidence>
<keyword evidence="13" id="KW-1185">Reference proteome</keyword>
<dbReference type="Ensembl" id="ENSFHET00000001374.1">
    <property type="protein sequence ID" value="ENSFHEP00000026960.1"/>
    <property type="gene ID" value="ENSFHEG00000010135.1"/>
</dbReference>
<dbReference type="InterPro" id="IPR004808">
    <property type="entry name" value="AP_endonuc_1"/>
</dbReference>